<evidence type="ECO:0000313" key="14">
    <source>
        <dbReference type="Proteomes" id="UP000324760"/>
    </source>
</evidence>
<evidence type="ECO:0000256" key="5">
    <source>
        <dbReference type="ARBA" id="ARBA00022598"/>
    </source>
</evidence>
<evidence type="ECO:0000256" key="3">
    <source>
        <dbReference type="ARBA" id="ARBA00011209"/>
    </source>
</evidence>
<evidence type="ECO:0000256" key="9">
    <source>
        <dbReference type="ARBA" id="ARBA00023146"/>
    </source>
</evidence>
<dbReference type="PRINTS" id="PR01045">
    <property type="entry name" value="TRNASYNTHGB"/>
</dbReference>
<dbReference type="Pfam" id="PF05746">
    <property type="entry name" value="DALR_1"/>
    <property type="match status" value="1"/>
</dbReference>
<dbReference type="PANTHER" id="PTHR30075">
    <property type="entry name" value="GLYCYL-TRNA SYNTHETASE"/>
    <property type="match status" value="1"/>
</dbReference>
<evidence type="ECO:0000256" key="2">
    <source>
        <dbReference type="ARBA" id="ARBA00008226"/>
    </source>
</evidence>
<comment type="similarity">
    <text evidence="2 11">Belongs to the class-II aminoacyl-tRNA synthetase family.</text>
</comment>
<dbReference type="GO" id="GO:0005829">
    <property type="term" value="C:cytosol"/>
    <property type="evidence" value="ECO:0007669"/>
    <property type="project" value="TreeGrafter"/>
</dbReference>
<proteinExistence type="inferred from homology"/>
<dbReference type="HAMAP" id="MF_00255">
    <property type="entry name" value="Gly_tRNA_synth_beta"/>
    <property type="match status" value="1"/>
</dbReference>
<sequence length="683" mass="75310">MSTRDFLVELGTEELPPKALKSLSEAFTKGVKDGLKAAGINHGEVTSYAAPRRLAIRIQGLQTQQPDTDVEKRGPSCKAPQPAIEGFARSCGVTTDELQILATEKGDYYLYRSTEKGQATAQLLPALIQDSLNSLPIPKRMRWGSSRVEFVRPTKWLVILFGDEVIPATILGLTSGRKTRGHRFHYNHDIELMAASEYEAKLLNPGYVIADFAARRDKIQQQIIAAGETIGGTTEIDPDLLDEVTALNEWPVALTGRFEERFLDVPAEALILSMKENQKYFHAVDSEGKLMPYFITLANIESKDPQQVIEGNEKVIRPRLADAAFFFETDKKRTLESRVDNLKSIVFQNQLGTLFDKTERISALAGYIAEQLSQDTAKAMRAGYLAKADLLSDMVYEFTDLQGLMGYHYAIHDGEDTEVAQAINEQYLPKFAGDELPQTNAGIAVAIADRLDTLTGLFGINQPPTGSKDPFALRRASLGVLRIIVERGLNLDLKALISKAASLHNNLPAADTVADQVTDFMLERFRAWYEDKGIAIDSYLAVHAIRPTKPLDFDQRVNAVNAFVQMPQAVSLTAANKRVSNILAKNGGNEQAEVDESLLSEAAEIKLAISVKNLTTELAPLFAAGEYQSALEKLASLQTEVDQFFDGVMVMADDEAVRANRICLLANLRALFLQVADISLLNN</sequence>
<keyword evidence="7 11" id="KW-0067">ATP-binding</keyword>
<dbReference type="EMBL" id="CP043869">
    <property type="protein sequence ID" value="QEQ95227.1"/>
    <property type="molecule type" value="Genomic_DNA"/>
</dbReference>
<evidence type="ECO:0000256" key="10">
    <source>
        <dbReference type="ARBA" id="ARBA00047937"/>
    </source>
</evidence>
<evidence type="ECO:0000256" key="11">
    <source>
        <dbReference type="HAMAP-Rule" id="MF_00255"/>
    </source>
</evidence>
<dbReference type="SUPFAM" id="SSF109604">
    <property type="entry name" value="HD-domain/PDEase-like"/>
    <property type="match status" value="1"/>
</dbReference>
<dbReference type="EC" id="6.1.1.14" evidence="11"/>
<keyword evidence="4 11" id="KW-0963">Cytoplasm</keyword>
<gene>
    <name evidence="11" type="primary">glyS</name>
    <name evidence="13" type="ORF">F0U83_00075</name>
</gene>
<organism evidence="13 14">
    <name type="scientific">Neptunomonas concharum</name>
    <dbReference type="NCBI Taxonomy" id="1031538"/>
    <lineage>
        <taxon>Bacteria</taxon>
        <taxon>Pseudomonadati</taxon>
        <taxon>Pseudomonadota</taxon>
        <taxon>Gammaproteobacteria</taxon>
        <taxon>Oceanospirillales</taxon>
        <taxon>Oceanospirillaceae</taxon>
        <taxon>Neptunomonas</taxon>
    </lineage>
</organism>
<dbReference type="KEGG" id="ncu:F0U83_00075"/>
<feature type="domain" description="DALR anticodon binding" evidence="12">
    <location>
        <begin position="574"/>
        <end position="671"/>
    </location>
</feature>
<dbReference type="NCBIfam" id="TIGR00211">
    <property type="entry name" value="glyS"/>
    <property type="match status" value="1"/>
</dbReference>
<keyword evidence="8 11" id="KW-0648">Protein biosynthesis</keyword>
<keyword evidence="9 11" id="KW-0030">Aminoacyl-tRNA synthetase</keyword>
<dbReference type="GO" id="GO:0004820">
    <property type="term" value="F:glycine-tRNA ligase activity"/>
    <property type="evidence" value="ECO:0007669"/>
    <property type="project" value="UniProtKB-UniRule"/>
</dbReference>
<protein>
    <recommendedName>
        <fullName evidence="11">Glycine--tRNA ligase beta subunit</fullName>
        <ecNumber evidence="11">6.1.1.14</ecNumber>
    </recommendedName>
    <alternativeName>
        <fullName evidence="11">Glycyl-tRNA synthetase beta subunit</fullName>
        <shortName evidence="11">GlyRS</shortName>
    </alternativeName>
</protein>
<evidence type="ECO:0000256" key="6">
    <source>
        <dbReference type="ARBA" id="ARBA00022741"/>
    </source>
</evidence>
<dbReference type="Proteomes" id="UP000324760">
    <property type="component" value="Chromosome"/>
</dbReference>
<keyword evidence="14" id="KW-1185">Reference proteome</keyword>
<evidence type="ECO:0000256" key="4">
    <source>
        <dbReference type="ARBA" id="ARBA00022490"/>
    </source>
</evidence>
<dbReference type="InterPro" id="IPR006194">
    <property type="entry name" value="Gly-tRNA-synth_heterodimer"/>
</dbReference>
<name>A0A5P1R699_9GAMM</name>
<keyword evidence="6 11" id="KW-0547">Nucleotide-binding</keyword>
<dbReference type="GO" id="GO:0006420">
    <property type="term" value="P:arginyl-tRNA aminoacylation"/>
    <property type="evidence" value="ECO:0007669"/>
    <property type="project" value="InterPro"/>
</dbReference>
<dbReference type="GO" id="GO:0004814">
    <property type="term" value="F:arginine-tRNA ligase activity"/>
    <property type="evidence" value="ECO:0007669"/>
    <property type="project" value="InterPro"/>
</dbReference>
<dbReference type="OrthoDB" id="9775440at2"/>
<comment type="subunit">
    <text evidence="3 11">Tetramer of two alpha and two beta subunits.</text>
</comment>
<dbReference type="InterPro" id="IPR008909">
    <property type="entry name" value="DALR_anticod-bd"/>
</dbReference>
<evidence type="ECO:0000256" key="1">
    <source>
        <dbReference type="ARBA" id="ARBA00004496"/>
    </source>
</evidence>
<dbReference type="InterPro" id="IPR015944">
    <property type="entry name" value="Gly-tRNA-synth_bsu"/>
</dbReference>
<dbReference type="GO" id="GO:0005524">
    <property type="term" value="F:ATP binding"/>
    <property type="evidence" value="ECO:0007669"/>
    <property type="project" value="UniProtKB-UniRule"/>
</dbReference>
<dbReference type="PROSITE" id="PS50861">
    <property type="entry name" value="AA_TRNA_LIGASE_II_GLYAB"/>
    <property type="match status" value="1"/>
</dbReference>
<evidence type="ECO:0000256" key="8">
    <source>
        <dbReference type="ARBA" id="ARBA00022917"/>
    </source>
</evidence>
<evidence type="ECO:0000313" key="13">
    <source>
        <dbReference type="EMBL" id="QEQ95227.1"/>
    </source>
</evidence>
<dbReference type="GO" id="GO:0006426">
    <property type="term" value="P:glycyl-tRNA aminoacylation"/>
    <property type="evidence" value="ECO:0007669"/>
    <property type="project" value="UniProtKB-UniRule"/>
</dbReference>
<accession>A0A5P1R699</accession>
<comment type="catalytic activity">
    <reaction evidence="10 11">
        <text>tRNA(Gly) + glycine + ATP = glycyl-tRNA(Gly) + AMP + diphosphate</text>
        <dbReference type="Rhea" id="RHEA:16013"/>
        <dbReference type="Rhea" id="RHEA-COMP:9664"/>
        <dbReference type="Rhea" id="RHEA-COMP:9683"/>
        <dbReference type="ChEBI" id="CHEBI:30616"/>
        <dbReference type="ChEBI" id="CHEBI:33019"/>
        <dbReference type="ChEBI" id="CHEBI:57305"/>
        <dbReference type="ChEBI" id="CHEBI:78442"/>
        <dbReference type="ChEBI" id="CHEBI:78522"/>
        <dbReference type="ChEBI" id="CHEBI:456215"/>
        <dbReference type="EC" id="6.1.1.14"/>
    </reaction>
</comment>
<evidence type="ECO:0000259" key="12">
    <source>
        <dbReference type="Pfam" id="PF05746"/>
    </source>
</evidence>
<keyword evidence="5 11" id="KW-0436">Ligase</keyword>
<reference evidence="13 14" key="1">
    <citation type="journal article" date="2019" name="Biochem. Eng. J.">
        <title>Metabolic engineering of the marine bacteria Neptunomonas concharum for the production of acetoin and meso-2,3-butanediol from acetate.</title>
        <authorList>
            <person name="Li W."/>
            <person name="Pu N."/>
            <person name="Liu C.-X."/>
            <person name="Yuan Q.-P."/>
            <person name="Li Z.-J."/>
        </authorList>
    </citation>
    <scope>NUCLEOTIDE SEQUENCE [LARGE SCALE GENOMIC DNA]</scope>
    <source>
        <strain evidence="13 14">JCM17730</strain>
    </source>
</reference>
<dbReference type="AlphaFoldDB" id="A0A5P1R699"/>
<dbReference type="Pfam" id="PF02092">
    <property type="entry name" value="tRNA_synt_2f"/>
    <property type="match status" value="1"/>
</dbReference>
<comment type="subcellular location">
    <subcellularLocation>
        <location evidence="1 11">Cytoplasm</location>
    </subcellularLocation>
</comment>
<dbReference type="RefSeq" id="WP_138985929.1">
    <property type="nucleotide sequence ID" value="NZ_CP043869.1"/>
</dbReference>
<dbReference type="PANTHER" id="PTHR30075:SF2">
    <property type="entry name" value="GLYCINE--TRNA LIGASE, CHLOROPLASTIC_MITOCHONDRIAL 2"/>
    <property type="match status" value="1"/>
</dbReference>
<evidence type="ECO:0000256" key="7">
    <source>
        <dbReference type="ARBA" id="ARBA00022840"/>
    </source>
</evidence>